<evidence type="ECO:0000313" key="11">
    <source>
        <dbReference type="EMBL" id="DAB38904.1"/>
    </source>
</evidence>
<keyword evidence="6" id="KW-0145">Chemotaxis</keyword>
<dbReference type="Pfam" id="PF02518">
    <property type="entry name" value="HATPase_c"/>
    <property type="match status" value="1"/>
</dbReference>
<dbReference type="SUPFAM" id="SSF57997">
    <property type="entry name" value="Tropomyosin"/>
    <property type="match status" value="1"/>
</dbReference>
<dbReference type="GO" id="GO:0006935">
    <property type="term" value="P:chemotaxis"/>
    <property type="evidence" value="ECO:0007669"/>
    <property type="project" value="UniProtKB-UniRule"/>
</dbReference>
<dbReference type="PRINTS" id="PR00996">
    <property type="entry name" value="CHERMTFRASE"/>
</dbReference>
<dbReference type="CDD" id="cd00082">
    <property type="entry name" value="HisKA"/>
    <property type="match status" value="1"/>
</dbReference>
<dbReference type="Pfam" id="PF01739">
    <property type="entry name" value="CheR"/>
    <property type="match status" value="1"/>
</dbReference>
<proteinExistence type="predicted"/>
<dbReference type="Gene3D" id="1.10.155.10">
    <property type="entry name" value="Chemotaxis receptor methyltransferase CheR, N-terminal domain"/>
    <property type="match status" value="1"/>
</dbReference>
<evidence type="ECO:0000313" key="12">
    <source>
        <dbReference type="Proteomes" id="UP000228859"/>
    </source>
</evidence>
<dbReference type="InterPro" id="IPR036097">
    <property type="entry name" value="HisK_dim/P_sf"/>
</dbReference>
<dbReference type="PANTHER" id="PTHR24422">
    <property type="entry name" value="CHEMOTAXIS PROTEIN METHYLTRANSFERASE"/>
    <property type="match status" value="1"/>
</dbReference>
<dbReference type="SMART" id="SM00388">
    <property type="entry name" value="HisKA"/>
    <property type="match status" value="1"/>
</dbReference>
<keyword evidence="6" id="KW-0378">Hydrolase</keyword>
<dbReference type="Gene3D" id="1.10.287.130">
    <property type="match status" value="1"/>
</dbReference>
<feature type="active site" evidence="6">
    <location>
        <position position="22"/>
    </location>
</feature>
<keyword evidence="5" id="KW-0949">S-adenosyl-L-methionine</keyword>
<feature type="active site" evidence="6">
    <location>
        <position position="141"/>
    </location>
</feature>
<dbReference type="RefSeq" id="WP_294895328.1">
    <property type="nucleotide sequence ID" value="NZ_DLUI01000056.1"/>
</dbReference>
<dbReference type="CDD" id="cd16434">
    <property type="entry name" value="CheB-CheR_fusion"/>
    <property type="match status" value="1"/>
</dbReference>
<dbReference type="Gene3D" id="3.40.50.180">
    <property type="entry name" value="Methylesterase CheB, C-terminal domain"/>
    <property type="match status" value="1"/>
</dbReference>
<dbReference type="InterPro" id="IPR003661">
    <property type="entry name" value="HisK_dim/P_dom"/>
</dbReference>
<keyword evidence="3" id="KW-0489">Methyltransferase</keyword>
<dbReference type="InterPro" id="IPR022642">
    <property type="entry name" value="CheR_C"/>
</dbReference>
<dbReference type="InterPro" id="IPR022641">
    <property type="entry name" value="CheR_N"/>
</dbReference>
<keyword evidence="4" id="KW-0808">Transferase</keyword>
<dbReference type="SUPFAM" id="SSF47757">
    <property type="entry name" value="Chemotaxis receptor methyltransferase CheR, N-terminal domain"/>
    <property type="match status" value="1"/>
</dbReference>
<feature type="domain" description="Histidine kinase" evidence="8">
    <location>
        <begin position="850"/>
        <end position="1065"/>
    </location>
</feature>
<feature type="domain" description="CheB-type methylesterase" evidence="9">
    <location>
        <begin position="10"/>
        <end position="198"/>
    </location>
</feature>
<evidence type="ECO:0000259" key="10">
    <source>
        <dbReference type="PROSITE" id="PS50123"/>
    </source>
</evidence>
<dbReference type="Pfam" id="PF03705">
    <property type="entry name" value="CheR_N"/>
    <property type="match status" value="1"/>
</dbReference>
<name>A0A2D3WMG8_9BACT</name>
<dbReference type="InterPro" id="IPR050903">
    <property type="entry name" value="Bact_Chemotaxis_MeTrfase"/>
</dbReference>
<dbReference type="InterPro" id="IPR036890">
    <property type="entry name" value="HATPase_C_sf"/>
</dbReference>
<dbReference type="PANTHER" id="PTHR24422:SF27">
    <property type="entry name" value="PROTEIN-GLUTAMATE O-METHYLTRANSFERASE"/>
    <property type="match status" value="1"/>
</dbReference>
<sequence length="1067" mass="121515">MAKKRHPTDAYKNLTIVGIGASAGGFEALLKFIQNIEPSESITYVITQHLDPKQPTMLGSLLQKYSKIPIIEITDTMEPLGNIIYFCPPNFDLVIENSQFSLFVPPLKPYPKPSVNRFFKSLALEKKEKAIGIILSGTGSDGAEGIVAIKQSGGIALAQNEKAKYFSMPKAAIDTQAVDAVLPPELLAQGIIYAIDDPTYFDRHFDVLDNIDKVFSLLNQKGEVDFSDYKEATIHRRLERRITETKSESVDEYIALLQRSPAEILNLKKELLIIVTSLFRDKEAFTAIDVHLEKLLISKLDNTVRIWVAGCATGDEAYSIAIVITELLKKMELTKKVTIFATDVSEEAIDEARSRSFSEEEISHIDPELIKLYFVEKNHRYTPTKAIRDMIVFSKHDVIKDPPFLNLDLVSCRNLLIYFNPDLQQRVQSIFYYALRYQGLMFLGSSETIGTLTNLFSIIDNKYKIYRKSNDTGVVDIEALAYFQKKEFKRGSKKLRDEVNSLDVNSSINAAVTSFFAVNGIVVDTNGTILFFKGENKYISNPQGLVTNDVYRQTSDFLRLDLRATLSEAIRNEQVVASKKIRILPLADERNYVIITVFPLGRNKLSENSFFITFDDINEKESSPLLTYQPQTVDGYDFNILENELSALKERLQITIEELETSNEELQSTNEELQSTNEELQSTNEELETSNEELQSTNEELRTVNDEFEHKNNELAFVNEALNKVVEVINTDVLILDKNLDLFLHTKGVEKFFEINYTNRINLSEIIIHEHFPIPNLFENIKSVVQNTNEVQYDLTIDHRIYWFQIKRINLSNDDYGVIISFTDKTDIIRNQELMFQQSKLASMGEMIGNIAHQWRQPLNTLALNLFGIQKKFENHSIDENAFNTFVEESQKNIQHMSATIDDFRDFFSPNKSKKIFSLHDVIEKTIFFVKDTFDHHGITIQNDHQNDAQIHGFENEFAQVLLNIFNNSKDALIKNNTPEGSIKITFEQEAEIINILITDNGGGASTEVIARVFEPYFTTKEKKEGTGIGLYMSKMIIENSMGGSIQMLPFEGGMMTKISLLTVPYA</sequence>
<dbReference type="InterPro" id="IPR000780">
    <property type="entry name" value="CheR_MeTrfase"/>
</dbReference>
<dbReference type="GO" id="GO:0000155">
    <property type="term" value="F:phosphorelay sensor kinase activity"/>
    <property type="evidence" value="ECO:0007669"/>
    <property type="project" value="InterPro"/>
</dbReference>
<dbReference type="AlphaFoldDB" id="A0A2D3WMG8"/>
<evidence type="ECO:0000259" key="9">
    <source>
        <dbReference type="PROSITE" id="PS50122"/>
    </source>
</evidence>
<accession>A0A2D3WMG8</accession>
<evidence type="ECO:0000256" key="1">
    <source>
        <dbReference type="ARBA" id="ARBA00000085"/>
    </source>
</evidence>
<evidence type="ECO:0000256" key="3">
    <source>
        <dbReference type="ARBA" id="ARBA00022603"/>
    </source>
</evidence>
<dbReference type="Pfam" id="PF01339">
    <property type="entry name" value="CheB_methylest"/>
    <property type="match status" value="1"/>
</dbReference>
<evidence type="ECO:0008006" key="13">
    <source>
        <dbReference type="Google" id="ProtNLM"/>
    </source>
</evidence>
<evidence type="ECO:0000256" key="2">
    <source>
        <dbReference type="ARBA" id="ARBA00001541"/>
    </source>
</evidence>
<dbReference type="InterPro" id="IPR000673">
    <property type="entry name" value="Sig_transdc_resp-reg_Me-estase"/>
</dbReference>
<dbReference type="PROSITE" id="PS50122">
    <property type="entry name" value="CHEB"/>
    <property type="match status" value="1"/>
</dbReference>
<dbReference type="SUPFAM" id="SSF55874">
    <property type="entry name" value="ATPase domain of HSP90 chaperone/DNA topoisomerase II/histidine kinase"/>
    <property type="match status" value="1"/>
</dbReference>
<dbReference type="InterPro" id="IPR035909">
    <property type="entry name" value="CheB_C"/>
</dbReference>
<dbReference type="InterPro" id="IPR029063">
    <property type="entry name" value="SAM-dependent_MTases_sf"/>
</dbReference>
<dbReference type="SUPFAM" id="SSF47384">
    <property type="entry name" value="Homodimeric domain of signal transducing histidine kinase"/>
    <property type="match status" value="1"/>
</dbReference>
<comment type="caution">
    <text evidence="11">The sequence shown here is derived from an EMBL/GenBank/DDBJ whole genome shotgun (WGS) entry which is preliminary data.</text>
</comment>
<dbReference type="EMBL" id="DLUI01000056">
    <property type="protein sequence ID" value="DAB38904.1"/>
    <property type="molecule type" value="Genomic_DNA"/>
</dbReference>
<comment type="catalytic activity">
    <reaction evidence="2">
        <text>L-glutamyl-[protein] + S-adenosyl-L-methionine = [protein]-L-glutamate 5-O-methyl ester + S-adenosyl-L-homocysteine</text>
        <dbReference type="Rhea" id="RHEA:24452"/>
        <dbReference type="Rhea" id="RHEA-COMP:10208"/>
        <dbReference type="Rhea" id="RHEA-COMP:10311"/>
        <dbReference type="ChEBI" id="CHEBI:29973"/>
        <dbReference type="ChEBI" id="CHEBI:57856"/>
        <dbReference type="ChEBI" id="CHEBI:59789"/>
        <dbReference type="ChEBI" id="CHEBI:82795"/>
        <dbReference type="EC" id="2.1.1.80"/>
    </reaction>
</comment>
<dbReference type="GO" id="GO:0008984">
    <property type="term" value="F:protein-glutamate methylesterase activity"/>
    <property type="evidence" value="ECO:0007669"/>
    <property type="project" value="InterPro"/>
</dbReference>
<evidence type="ECO:0000259" key="8">
    <source>
        <dbReference type="PROSITE" id="PS50109"/>
    </source>
</evidence>
<dbReference type="SMART" id="SM00387">
    <property type="entry name" value="HATPase_c"/>
    <property type="match status" value="1"/>
</dbReference>
<dbReference type="InterPro" id="IPR005467">
    <property type="entry name" value="His_kinase_dom"/>
</dbReference>
<dbReference type="PROSITE" id="PS50109">
    <property type="entry name" value="HIS_KIN"/>
    <property type="match status" value="1"/>
</dbReference>
<feature type="region of interest" description="Disordered" evidence="7">
    <location>
        <begin position="663"/>
        <end position="695"/>
    </location>
</feature>
<dbReference type="Proteomes" id="UP000228859">
    <property type="component" value="Unassembled WGS sequence"/>
</dbReference>
<comment type="catalytic activity">
    <reaction evidence="1">
        <text>ATP + protein L-histidine = ADP + protein N-phospho-L-histidine.</text>
        <dbReference type="EC" id="2.7.13.3"/>
    </reaction>
</comment>
<evidence type="ECO:0000256" key="7">
    <source>
        <dbReference type="SAM" id="MobiDB-lite"/>
    </source>
</evidence>
<dbReference type="SUPFAM" id="SSF53335">
    <property type="entry name" value="S-adenosyl-L-methionine-dependent methyltransferases"/>
    <property type="match status" value="1"/>
</dbReference>
<feature type="domain" description="CheR-type methyltransferase" evidence="10">
    <location>
        <begin position="210"/>
        <end position="471"/>
    </location>
</feature>
<dbReference type="SMART" id="SM00138">
    <property type="entry name" value="MeTrc"/>
    <property type="match status" value="1"/>
</dbReference>
<dbReference type="GO" id="GO:0032259">
    <property type="term" value="P:methylation"/>
    <property type="evidence" value="ECO:0007669"/>
    <property type="project" value="UniProtKB-KW"/>
</dbReference>
<dbReference type="Gene3D" id="3.40.50.150">
    <property type="entry name" value="Vaccinia Virus protein VP39"/>
    <property type="match status" value="1"/>
</dbReference>
<feature type="compositionally biased region" description="Polar residues" evidence="7">
    <location>
        <begin position="664"/>
        <end position="680"/>
    </location>
</feature>
<dbReference type="SUPFAM" id="SSF52738">
    <property type="entry name" value="Methylesterase CheB, C-terminal domain"/>
    <property type="match status" value="1"/>
</dbReference>
<dbReference type="InterPro" id="IPR003594">
    <property type="entry name" value="HATPase_dom"/>
</dbReference>
<evidence type="ECO:0000256" key="5">
    <source>
        <dbReference type="ARBA" id="ARBA00022691"/>
    </source>
</evidence>
<protein>
    <recommendedName>
        <fullName evidence="13">Protein-glutamate O-methyltransferase</fullName>
    </recommendedName>
</protein>
<dbReference type="PROSITE" id="PS50123">
    <property type="entry name" value="CHER"/>
    <property type="match status" value="1"/>
</dbReference>
<dbReference type="Gene3D" id="3.30.565.10">
    <property type="entry name" value="Histidine kinase-like ATPase, C-terminal domain"/>
    <property type="match status" value="1"/>
</dbReference>
<dbReference type="GO" id="GO:0000156">
    <property type="term" value="F:phosphorelay response regulator activity"/>
    <property type="evidence" value="ECO:0007669"/>
    <property type="project" value="InterPro"/>
</dbReference>
<feature type="active site" evidence="6">
    <location>
        <position position="49"/>
    </location>
</feature>
<organism evidence="11 12">
    <name type="scientific">Sulfuricurvum kujiense</name>
    <dbReference type="NCBI Taxonomy" id="148813"/>
    <lineage>
        <taxon>Bacteria</taxon>
        <taxon>Pseudomonadati</taxon>
        <taxon>Campylobacterota</taxon>
        <taxon>Epsilonproteobacteria</taxon>
        <taxon>Campylobacterales</taxon>
        <taxon>Sulfurimonadaceae</taxon>
        <taxon>Sulfuricurvum</taxon>
    </lineage>
</organism>
<reference evidence="11 12" key="1">
    <citation type="journal article" date="2017" name="Front. Microbiol.">
        <title>Comparative Genomic Analysis of the Class Epsilonproteobacteria and Proposed Reclassification to Epsilonbacteraeota (phyl. nov.).</title>
        <authorList>
            <person name="Waite D.W."/>
            <person name="Vanwonterghem I."/>
            <person name="Rinke C."/>
            <person name="Parks D.H."/>
            <person name="Zhang Y."/>
            <person name="Takai K."/>
            <person name="Sievert S.M."/>
            <person name="Simon J."/>
            <person name="Campbell B.J."/>
            <person name="Hanson T.E."/>
            <person name="Woyke T."/>
            <person name="Klotz M.G."/>
            <person name="Hugenholtz P."/>
        </authorList>
    </citation>
    <scope>NUCLEOTIDE SEQUENCE [LARGE SCALE GENOMIC DNA]</scope>
    <source>
        <strain evidence="11">UBA12443</strain>
    </source>
</reference>
<dbReference type="GO" id="GO:0008983">
    <property type="term" value="F:protein-glutamate O-methyltransferase activity"/>
    <property type="evidence" value="ECO:0007669"/>
    <property type="project" value="UniProtKB-EC"/>
</dbReference>
<evidence type="ECO:0000256" key="6">
    <source>
        <dbReference type="PROSITE-ProRule" id="PRU00050"/>
    </source>
</evidence>
<gene>
    <name evidence="11" type="ORF">CFH83_03550</name>
</gene>
<dbReference type="InterPro" id="IPR036804">
    <property type="entry name" value="CheR_N_sf"/>
</dbReference>
<evidence type="ECO:0000256" key="4">
    <source>
        <dbReference type="ARBA" id="ARBA00022679"/>
    </source>
</evidence>
<dbReference type="GO" id="GO:0005737">
    <property type="term" value="C:cytoplasm"/>
    <property type="evidence" value="ECO:0007669"/>
    <property type="project" value="InterPro"/>
</dbReference>